<evidence type="ECO:0000256" key="5">
    <source>
        <dbReference type="NCBIfam" id="TIGR00168"/>
    </source>
</evidence>
<dbReference type="Pfam" id="PF05198">
    <property type="entry name" value="IF3_N"/>
    <property type="match status" value="1"/>
</dbReference>
<dbReference type="NCBIfam" id="TIGR00168">
    <property type="entry name" value="infC"/>
    <property type="match status" value="1"/>
</dbReference>
<dbReference type="AlphaFoldDB" id="A0A2G4YRG6"/>
<evidence type="ECO:0000256" key="4">
    <source>
        <dbReference type="HAMAP-Rule" id="MF_00080"/>
    </source>
</evidence>
<dbReference type="FunFam" id="3.30.110.10:FF:000001">
    <property type="entry name" value="Translation initiation factor IF-3"/>
    <property type="match status" value="1"/>
</dbReference>
<evidence type="ECO:0000313" key="9">
    <source>
        <dbReference type="EMBL" id="PHZ84929.1"/>
    </source>
</evidence>
<evidence type="ECO:0000256" key="6">
    <source>
        <dbReference type="RuleBase" id="RU000646"/>
    </source>
</evidence>
<evidence type="ECO:0000259" key="7">
    <source>
        <dbReference type="Pfam" id="PF00707"/>
    </source>
</evidence>
<dbReference type="PROSITE" id="PS00938">
    <property type="entry name" value="IF3"/>
    <property type="match status" value="1"/>
</dbReference>
<dbReference type="InterPro" id="IPR036787">
    <property type="entry name" value="T_IF-3_N_sf"/>
</dbReference>
<protein>
    <recommendedName>
        <fullName evidence="4 5">Translation initiation factor IF-3</fullName>
    </recommendedName>
</protein>
<evidence type="ECO:0000256" key="1">
    <source>
        <dbReference type="ARBA" id="ARBA00005439"/>
    </source>
</evidence>
<feature type="domain" description="Translation initiation factor 3 C-terminal" evidence="7">
    <location>
        <begin position="88"/>
        <end position="173"/>
    </location>
</feature>
<dbReference type="GO" id="GO:0032790">
    <property type="term" value="P:ribosome disassembly"/>
    <property type="evidence" value="ECO:0007669"/>
    <property type="project" value="TreeGrafter"/>
</dbReference>
<dbReference type="PANTHER" id="PTHR10938:SF0">
    <property type="entry name" value="TRANSLATION INITIATION FACTOR IF-3, MITOCHONDRIAL"/>
    <property type="match status" value="1"/>
</dbReference>
<dbReference type="OrthoDB" id="9806014at2"/>
<feature type="domain" description="Translation initiation factor 3 N-terminal" evidence="8">
    <location>
        <begin position="12"/>
        <end position="78"/>
    </location>
</feature>
<dbReference type="InterPro" id="IPR019815">
    <property type="entry name" value="Translation_initiation_fac_3_C"/>
</dbReference>
<proteinExistence type="inferred from homology"/>
<dbReference type="InterPro" id="IPR001288">
    <property type="entry name" value="Translation_initiation_fac_3"/>
</dbReference>
<gene>
    <name evidence="4" type="primary">infC</name>
    <name evidence="9" type="ORF">CRD36_09400</name>
</gene>
<keyword evidence="10" id="KW-1185">Reference proteome</keyword>
<dbReference type="FunCoup" id="A0A2G4YRG6">
    <property type="interactions" value="565"/>
</dbReference>
<dbReference type="GO" id="GO:0016020">
    <property type="term" value="C:membrane"/>
    <property type="evidence" value="ECO:0007669"/>
    <property type="project" value="TreeGrafter"/>
</dbReference>
<dbReference type="PANTHER" id="PTHR10938">
    <property type="entry name" value="TRANSLATION INITIATION FACTOR IF-3"/>
    <property type="match status" value="1"/>
</dbReference>
<reference evidence="9 10" key="1">
    <citation type="submission" date="2017-10" db="EMBL/GenBank/DDBJ databases">
        <title>Frigbacter circumglobatus gen. nov. sp. nov., isolated from sediment cultured in situ.</title>
        <authorList>
            <person name="Zhao Z."/>
        </authorList>
    </citation>
    <scope>NUCLEOTIDE SEQUENCE [LARGE SCALE GENOMIC DNA]</scope>
    <source>
        <strain evidence="9 10">ZYL</strain>
    </source>
</reference>
<dbReference type="Pfam" id="PF00707">
    <property type="entry name" value="IF3_C"/>
    <property type="match status" value="1"/>
</dbReference>
<dbReference type="Proteomes" id="UP000229730">
    <property type="component" value="Unassembled WGS sequence"/>
</dbReference>
<comment type="subunit">
    <text evidence="4 6">Monomer.</text>
</comment>
<comment type="similarity">
    <text evidence="1 4 6">Belongs to the IF-3 family.</text>
</comment>
<sequence>MQGPPSKKGPRVNEDITTDEIRLIDAEGENHGTVNVEKALAMAKAAGLDLVEISPNAEPPVCKILDYGRFRYAAQKKASLAKKKQRTVDVKEIKLRPGIEKHDYDVKMRAVTKFLTAGDKVKVTLRFRGREMAHQELGLDVLKRVQEDFKEVAKIEQAPKMEGRQVIMVMSPK</sequence>
<dbReference type="Gene3D" id="3.30.110.10">
    <property type="entry name" value="Translation initiation factor 3 (IF-3), C-terminal domain"/>
    <property type="match status" value="1"/>
</dbReference>
<dbReference type="Gene3D" id="3.10.20.80">
    <property type="entry name" value="Translation initiation factor 3 (IF-3), N-terminal domain"/>
    <property type="match status" value="1"/>
</dbReference>
<dbReference type="FunFam" id="3.10.20.80:FF:000001">
    <property type="entry name" value="Translation initiation factor IF-3"/>
    <property type="match status" value="1"/>
</dbReference>
<comment type="subcellular location">
    <subcellularLocation>
        <location evidence="4 6">Cytoplasm</location>
    </subcellularLocation>
</comment>
<evidence type="ECO:0000259" key="8">
    <source>
        <dbReference type="Pfam" id="PF05198"/>
    </source>
</evidence>
<dbReference type="InterPro" id="IPR036788">
    <property type="entry name" value="T_IF-3_C_sf"/>
</dbReference>
<dbReference type="GO" id="GO:0043022">
    <property type="term" value="F:ribosome binding"/>
    <property type="evidence" value="ECO:0007669"/>
    <property type="project" value="UniProtKB-ARBA"/>
</dbReference>
<keyword evidence="4" id="KW-0963">Cytoplasm</keyword>
<dbReference type="GO" id="GO:0003743">
    <property type="term" value="F:translation initiation factor activity"/>
    <property type="evidence" value="ECO:0007669"/>
    <property type="project" value="UniProtKB-UniRule"/>
</dbReference>
<dbReference type="SUPFAM" id="SSF55200">
    <property type="entry name" value="Translation initiation factor IF3, C-terminal domain"/>
    <property type="match status" value="1"/>
</dbReference>
<dbReference type="InterPro" id="IPR019813">
    <property type="entry name" value="Translation_initiation_fac3_CS"/>
</dbReference>
<evidence type="ECO:0000256" key="3">
    <source>
        <dbReference type="ARBA" id="ARBA00022917"/>
    </source>
</evidence>
<evidence type="ECO:0000313" key="10">
    <source>
        <dbReference type="Proteomes" id="UP000229730"/>
    </source>
</evidence>
<organism evidence="9 10">
    <name type="scientific">Paremcibacter congregatus</name>
    <dbReference type="NCBI Taxonomy" id="2043170"/>
    <lineage>
        <taxon>Bacteria</taxon>
        <taxon>Pseudomonadati</taxon>
        <taxon>Pseudomonadota</taxon>
        <taxon>Alphaproteobacteria</taxon>
        <taxon>Emcibacterales</taxon>
        <taxon>Emcibacteraceae</taxon>
        <taxon>Paremcibacter</taxon>
    </lineage>
</organism>
<dbReference type="SUPFAM" id="SSF54364">
    <property type="entry name" value="Translation initiation factor IF3, N-terminal domain"/>
    <property type="match status" value="1"/>
</dbReference>
<dbReference type="EMBL" id="PDEM01000020">
    <property type="protein sequence ID" value="PHZ84929.1"/>
    <property type="molecule type" value="Genomic_DNA"/>
</dbReference>
<dbReference type="InParanoid" id="A0A2G4YRG6"/>
<name>A0A2G4YRG6_9PROT</name>
<dbReference type="GO" id="GO:0005829">
    <property type="term" value="C:cytosol"/>
    <property type="evidence" value="ECO:0007669"/>
    <property type="project" value="TreeGrafter"/>
</dbReference>
<dbReference type="InterPro" id="IPR019814">
    <property type="entry name" value="Translation_initiation_fac_3_N"/>
</dbReference>
<keyword evidence="3 4" id="KW-0648">Protein biosynthesis</keyword>
<evidence type="ECO:0000256" key="2">
    <source>
        <dbReference type="ARBA" id="ARBA00022540"/>
    </source>
</evidence>
<keyword evidence="2 4" id="KW-0396">Initiation factor</keyword>
<dbReference type="RefSeq" id="WP_099472501.1">
    <property type="nucleotide sequence ID" value="NZ_CAXBMK010000002.1"/>
</dbReference>
<accession>A0A2G4YRG6</accession>
<comment type="function">
    <text evidence="4 6">IF-3 binds to the 30S ribosomal subunit and shifts the equilibrium between 70S ribosomes and their 50S and 30S subunits in favor of the free subunits, thus enhancing the availability of 30S subunits on which protein synthesis initiation begins.</text>
</comment>
<comment type="caution">
    <text evidence="9">The sequence shown here is derived from an EMBL/GenBank/DDBJ whole genome shotgun (WGS) entry which is preliminary data.</text>
</comment>
<dbReference type="HAMAP" id="MF_00080">
    <property type="entry name" value="IF_3"/>
    <property type="match status" value="1"/>
</dbReference>